<dbReference type="AlphaFoldDB" id="A0A699T7Y6"/>
<proteinExistence type="predicted"/>
<evidence type="ECO:0000259" key="1">
    <source>
        <dbReference type="Pfam" id="PF25276"/>
    </source>
</evidence>
<protein>
    <recommendedName>
        <fullName evidence="1">DUF7870 domain-containing protein</fullName>
    </recommendedName>
</protein>
<dbReference type="Pfam" id="PF25276">
    <property type="entry name" value="DUF7870"/>
    <property type="match status" value="1"/>
</dbReference>
<dbReference type="EMBL" id="BKCJ011225908">
    <property type="protein sequence ID" value="GFD06582.1"/>
    <property type="molecule type" value="Genomic_DNA"/>
</dbReference>
<sequence>PRGASGKSKSYSKKLRYLPDLMEDSLEDYLRLVFIDVNGDVGWFTKNYPTRNKNFEIYQVETTIQEMNGVEDETDTFTETKITDWLKGNVNKGEYVVMKAEADVVEELINNNAIELVDELFMECKHQGKKCKECKRPYWKCLALCGQLRDVGVAVHQWWG</sequence>
<accession>A0A699T7Y6</accession>
<dbReference type="InterPro" id="IPR057192">
    <property type="entry name" value="DUF7870"/>
</dbReference>
<feature type="domain" description="DUF7870" evidence="1">
    <location>
        <begin position="1"/>
        <end position="159"/>
    </location>
</feature>
<dbReference type="PANTHER" id="PTHR33597:SF11">
    <property type="entry name" value="OS07G0620600 PROTEIN"/>
    <property type="match status" value="1"/>
</dbReference>
<evidence type="ECO:0000313" key="2">
    <source>
        <dbReference type="EMBL" id="GFD06582.1"/>
    </source>
</evidence>
<gene>
    <name evidence="2" type="ORF">Tci_878551</name>
</gene>
<comment type="caution">
    <text evidence="2">The sequence shown here is derived from an EMBL/GenBank/DDBJ whole genome shotgun (WGS) entry which is preliminary data.</text>
</comment>
<feature type="non-terminal residue" evidence="2">
    <location>
        <position position="1"/>
    </location>
</feature>
<reference evidence="2" key="1">
    <citation type="journal article" date="2019" name="Sci. Rep.">
        <title>Draft genome of Tanacetum cinerariifolium, the natural source of mosquito coil.</title>
        <authorList>
            <person name="Yamashiro T."/>
            <person name="Shiraishi A."/>
            <person name="Satake H."/>
            <person name="Nakayama K."/>
        </authorList>
    </citation>
    <scope>NUCLEOTIDE SEQUENCE</scope>
</reference>
<name>A0A699T7Y6_TANCI</name>
<organism evidence="2">
    <name type="scientific">Tanacetum cinerariifolium</name>
    <name type="common">Dalmatian daisy</name>
    <name type="synonym">Chrysanthemum cinerariifolium</name>
    <dbReference type="NCBI Taxonomy" id="118510"/>
    <lineage>
        <taxon>Eukaryota</taxon>
        <taxon>Viridiplantae</taxon>
        <taxon>Streptophyta</taxon>
        <taxon>Embryophyta</taxon>
        <taxon>Tracheophyta</taxon>
        <taxon>Spermatophyta</taxon>
        <taxon>Magnoliopsida</taxon>
        <taxon>eudicotyledons</taxon>
        <taxon>Gunneridae</taxon>
        <taxon>Pentapetalae</taxon>
        <taxon>asterids</taxon>
        <taxon>campanulids</taxon>
        <taxon>Asterales</taxon>
        <taxon>Asteraceae</taxon>
        <taxon>Asteroideae</taxon>
        <taxon>Anthemideae</taxon>
        <taxon>Anthemidinae</taxon>
        <taxon>Tanacetum</taxon>
    </lineage>
</organism>
<dbReference type="PANTHER" id="PTHR33597">
    <property type="entry name" value="OS02G0760400 PROTEIN"/>
    <property type="match status" value="1"/>
</dbReference>